<proteinExistence type="predicted"/>
<dbReference type="EMBL" id="KL584979">
    <property type="protein sequence ID" value="KEQ86183.1"/>
    <property type="molecule type" value="Genomic_DNA"/>
</dbReference>
<accession>A0A074XL30</accession>
<evidence type="ECO:0000313" key="2">
    <source>
        <dbReference type="EMBL" id="KEQ86183.1"/>
    </source>
</evidence>
<feature type="region of interest" description="Disordered" evidence="1">
    <location>
        <begin position="149"/>
        <end position="213"/>
    </location>
</feature>
<sequence>MDHQLHQRALECAEEDLIAHSKSKPTAYLVGILWHDNTTPITDVQRENFMFLKCTSRTSIHRLRESYVAKLNLLDVSLSLGPTILADITKISELDAFSDKVIVLRAIGSEPAGTNSDNTPASTIPIPQSALEQPNTQLMEVPGALTPERQASISSRASVDYSGLPTASSSIRMPASARALDSPTSAPARIPGASTSIPRPAPGPSISASTSMP</sequence>
<dbReference type="AlphaFoldDB" id="A0A074XL30"/>
<evidence type="ECO:0000313" key="3">
    <source>
        <dbReference type="Proteomes" id="UP000030706"/>
    </source>
</evidence>
<dbReference type="HOGENOM" id="CLU_1297089_0_0_1"/>
<keyword evidence="3" id="KW-1185">Reference proteome</keyword>
<feature type="non-terminal residue" evidence="2">
    <location>
        <position position="213"/>
    </location>
</feature>
<protein>
    <submittedName>
        <fullName evidence="2">Uncharacterized protein</fullName>
    </submittedName>
</protein>
<dbReference type="GeneID" id="40745005"/>
<organism evidence="2 3">
    <name type="scientific">Aureobasidium pullulans EXF-150</name>
    <dbReference type="NCBI Taxonomy" id="1043002"/>
    <lineage>
        <taxon>Eukaryota</taxon>
        <taxon>Fungi</taxon>
        <taxon>Dikarya</taxon>
        <taxon>Ascomycota</taxon>
        <taxon>Pezizomycotina</taxon>
        <taxon>Dothideomycetes</taxon>
        <taxon>Dothideomycetidae</taxon>
        <taxon>Dothideales</taxon>
        <taxon>Saccotheciaceae</taxon>
        <taxon>Aureobasidium</taxon>
    </lineage>
</organism>
<reference evidence="2 3" key="1">
    <citation type="journal article" date="2014" name="BMC Genomics">
        <title>Genome sequencing of four Aureobasidium pullulans varieties: biotechnological potential, stress tolerance, and description of new species.</title>
        <authorList>
            <person name="Gostin Ar C."/>
            <person name="Ohm R.A."/>
            <person name="Kogej T."/>
            <person name="Sonjak S."/>
            <person name="Turk M."/>
            <person name="Zajc J."/>
            <person name="Zalar P."/>
            <person name="Grube M."/>
            <person name="Sun H."/>
            <person name="Han J."/>
            <person name="Sharma A."/>
            <person name="Chiniquy J."/>
            <person name="Ngan C.Y."/>
            <person name="Lipzen A."/>
            <person name="Barry K."/>
            <person name="Grigoriev I.V."/>
            <person name="Gunde-Cimerman N."/>
        </authorList>
    </citation>
    <scope>NUCLEOTIDE SEQUENCE [LARGE SCALE GENOMIC DNA]</scope>
    <source>
        <strain evidence="2 3">EXF-150</strain>
    </source>
</reference>
<dbReference type="RefSeq" id="XP_029762370.1">
    <property type="nucleotide sequence ID" value="XM_029902699.1"/>
</dbReference>
<dbReference type="Proteomes" id="UP000030706">
    <property type="component" value="Unassembled WGS sequence"/>
</dbReference>
<name>A0A074XL30_AURPU</name>
<gene>
    <name evidence="2" type="ORF">M438DRAFT_316545</name>
</gene>
<evidence type="ECO:0000256" key="1">
    <source>
        <dbReference type="SAM" id="MobiDB-lite"/>
    </source>
</evidence>